<protein>
    <submittedName>
        <fullName evidence="7">Sigma-54-dependent Fis family transcriptional regulator</fullName>
    </submittedName>
</protein>
<keyword evidence="1" id="KW-0547">Nucleotide-binding</keyword>
<evidence type="ECO:0000256" key="1">
    <source>
        <dbReference type="ARBA" id="ARBA00022741"/>
    </source>
</evidence>
<dbReference type="GO" id="GO:0043565">
    <property type="term" value="F:sequence-specific DNA binding"/>
    <property type="evidence" value="ECO:0007669"/>
    <property type="project" value="InterPro"/>
</dbReference>
<dbReference type="RefSeq" id="WP_192028091.1">
    <property type="nucleotide sequence ID" value="NZ_JACYTR010000004.1"/>
</dbReference>
<evidence type="ECO:0000313" key="7">
    <source>
        <dbReference type="EMBL" id="MBD8524743.1"/>
    </source>
</evidence>
<dbReference type="PROSITE" id="PS00676">
    <property type="entry name" value="SIGMA54_INTERACT_2"/>
    <property type="match status" value="1"/>
</dbReference>
<dbReference type="PANTHER" id="PTHR32071">
    <property type="entry name" value="TRANSCRIPTIONAL REGULATORY PROTEIN"/>
    <property type="match status" value="1"/>
</dbReference>
<sequence>MHSKSVLVLDEDSGRGERLAGALELLDLEPVAWQQALHHDHGDWLAVIIGSVYSSDLIDRLLDDLRNAEHRPPLLLLSGQENRLGSGRYPEPLIWTIDYPLKKEQLGECLKKAAERRRHRIPPAVMATGPTGTSPAVRRLRHLISQVAPHDTTVLITGESGTGKEVTARAIHDLSKRSGGPFVAINCGAIPAELLESELFGHEKGAFTGALTTRKGRFEMAEGGSLMLDEIGDMSMPMQVKLLRVLQERCFERVGSNQTIQCDVRVIAATHRNLEQAISDGKFREDLYYRLNVFPIEMPALRDHNTDIPDLIATLSADMERRGRGHVELSEDAVAALSQYAWPGNIRELGNLLERLAVMYPEHVVSSDDLPARYRPAAGTRTAPPPHQTEVAKVAIDDEDEHERAMLAAVHEDTRESRLSEMAQEQAERSMLLSSVDSLPEQGLDLKEHMAQIEVALIRAALDRAGGVVAHAAQMLGLRRTTLAEKLRKYGLDNEGQIRDE</sequence>
<evidence type="ECO:0000256" key="4">
    <source>
        <dbReference type="ARBA" id="ARBA00023125"/>
    </source>
</evidence>
<dbReference type="InterPro" id="IPR025944">
    <property type="entry name" value="Sigma_54_int_dom_CS"/>
</dbReference>
<dbReference type="SUPFAM" id="SSF52540">
    <property type="entry name" value="P-loop containing nucleoside triphosphate hydrolases"/>
    <property type="match status" value="1"/>
</dbReference>
<dbReference type="InterPro" id="IPR025943">
    <property type="entry name" value="Sigma_54_int_dom_ATP-bd_2"/>
</dbReference>
<organism evidence="7 8">
    <name type="scientific">Pseudomarimonas arenosa</name>
    <dbReference type="NCBI Taxonomy" id="2774145"/>
    <lineage>
        <taxon>Bacteria</taxon>
        <taxon>Pseudomonadati</taxon>
        <taxon>Pseudomonadota</taxon>
        <taxon>Gammaproteobacteria</taxon>
        <taxon>Lysobacterales</taxon>
        <taxon>Lysobacteraceae</taxon>
        <taxon>Pseudomarimonas</taxon>
    </lineage>
</organism>
<dbReference type="SUPFAM" id="SSF46689">
    <property type="entry name" value="Homeodomain-like"/>
    <property type="match status" value="1"/>
</dbReference>
<evidence type="ECO:0000313" key="8">
    <source>
        <dbReference type="Proteomes" id="UP000613768"/>
    </source>
</evidence>
<dbReference type="CDD" id="cd00009">
    <property type="entry name" value="AAA"/>
    <property type="match status" value="1"/>
</dbReference>
<keyword evidence="3" id="KW-0805">Transcription regulation</keyword>
<dbReference type="InterPro" id="IPR002078">
    <property type="entry name" value="Sigma_54_int"/>
</dbReference>
<dbReference type="Pfam" id="PF25601">
    <property type="entry name" value="AAA_lid_14"/>
    <property type="match status" value="1"/>
</dbReference>
<dbReference type="PROSITE" id="PS50045">
    <property type="entry name" value="SIGMA54_INTERACT_4"/>
    <property type="match status" value="1"/>
</dbReference>
<dbReference type="InterPro" id="IPR027417">
    <property type="entry name" value="P-loop_NTPase"/>
</dbReference>
<keyword evidence="2" id="KW-0067">ATP-binding</keyword>
<dbReference type="Pfam" id="PF06490">
    <property type="entry name" value="FleQ"/>
    <property type="match status" value="1"/>
</dbReference>
<dbReference type="InterPro" id="IPR003593">
    <property type="entry name" value="AAA+_ATPase"/>
</dbReference>
<dbReference type="Gene3D" id="1.10.8.60">
    <property type="match status" value="1"/>
</dbReference>
<reference evidence="7 8" key="1">
    <citation type="submission" date="2020-09" db="EMBL/GenBank/DDBJ databases">
        <title>Pseudoxanthomonas sp. CAU 1598 isolated from sand of Yaerae Beach.</title>
        <authorList>
            <person name="Kim W."/>
        </authorList>
    </citation>
    <scope>NUCLEOTIDE SEQUENCE [LARGE SCALE GENOMIC DNA]</scope>
    <source>
        <strain evidence="7 8">CAU 1598</strain>
    </source>
</reference>
<evidence type="ECO:0000256" key="5">
    <source>
        <dbReference type="ARBA" id="ARBA00023163"/>
    </source>
</evidence>
<name>A0AAW3ZF33_9GAMM</name>
<keyword evidence="4" id="KW-0238">DNA-binding</keyword>
<dbReference type="PROSITE" id="PS00688">
    <property type="entry name" value="SIGMA54_INTERACT_3"/>
    <property type="match status" value="1"/>
</dbReference>
<dbReference type="FunFam" id="3.40.50.300:FF:000006">
    <property type="entry name" value="DNA-binding transcriptional regulator NtrC"/>
    <property type="match status" value="1"/>
</dbReference>
<dbReference type="InterPro" id="IPR002197">
    <property type="entry name" value="HTH_Fis"/>
</dbReference>
<dbReference type="Gene3D" id="1.10.10.60">
    <property type="entry name" value="Homeodomain-like"/>
    <property type="match status" value="1"/>
</dbReference>
<dbReference type="EMBL" id="JACYTR010000004">
    <property type="protein sequence ID" value="MBD8524743.1"/>
    <property type="molecule type" value="Genomic_DNA"/>
</dbReference>
<keyword evidence="5" id="KW-0804">Transcription</keyword>
<gene>
    <name evidence="7" type="ORF">IFO71_03220</name>
</gene>
<dbReference type="Gene3D" id="3.40.50.2300">
    <property type="match status" value="1"/>
</dbReference>
<accession>A0AAW3ZF33</accession>
<evidence type="ECO:0000256" key="3">
    <source>
        <dbReference type="ARBA" id="ARBA00023015"/>
    </source>
</evidence>
<comment type="caution">
    <text evidence="7">The sequence shown here is derived from an EMBL/GenBank/DDBJ whole genome shotgun (WGS) entry which is preliminary data.</text>
</comment>
<proteinExistence type="predicted"/>
<dbReference type="Proteomes" id="UP000613768">
    <property type="component" value="Unassembled WGS sequence"/>
</dbReference>
<dbReference type="InterPro" id="IPR009057">
    <property type="entry name" value="Homeodomain-like_sf"/>
</dbReference>
<dbReference type="PANTHER" id="PTHR32071:SF117">
    <property type="entry name" value="PTS-DEPENDENT DIHYDROXYACETONE KINASE OPERON REGULATORY PROTEIN-RELATED"/>
    <property type="match status" value="1"/>
</dbReference>
<dbReference type="Pfam" id="PF02954">
    <property type="entry name" value="HTH_8"/>
    <property type="match status" value="1"/>
</dbReference>
<evidence type="ECO:0000259" key="6">
    <source>
        <dbReference type="PROSITE" id="PS50045"/>
    </source>
</evidence>
<dbReference type="GO" id="GO:0006355">
    <property type="term" value="P:regulation of DNA-templated transcription"/>
    <property type="evidence" value="ECO:0007669"/>
    <property type="project" value="InterPro"/>
</dbReference>
<evidence type="ECO:0000256" key="2">
    <source>
        <dbReference type="ARBA" id="ARBA00022840"/>
    </source>
</evidence>
<dbReference type="Pfam" id="PF00158">
    <property type="entry name" value="Sigma54_activat"/>
    <property type="match status" value="1"/>
</dbReference>
<dbReference type="GO" id="GO:0005524">
    <property type="term" value="F:ATP binding"/>
    <property type="evidence" value="ECO:0007669"/>
    <property type="project" value="UniProtKB-KW"/>
</dbReference>
<dbReference type="Gene3D" id="3.40.50.300">
    <property type="entry name" value="P-loop containing nucleotide triphosphate hydrolases"/>
    <property type="match status" value="1"/>
</dbReference>
<dbReference type="SMART" id="SM00382">
    <property type="entry name" value="AAA"/>
    <property type="match status" value="1"/>
</dbReference>
<feature type="domain" description="Sigma-54 factor interaction" evidence="6">
    <location>
        <begin position="130"/>
        <end position="358"/>
    </location>
</feature>
<keyword evidence="8" id="KW-1185">Reference proteome</keyword>
<dbReference type="PRINTS" id="PR01590">
    <property type="entry name" value="HTHFIS"/>
</dbReference>
<dbReference type="InterPro" id="IPR058031">
    <property type="entry name" value="AAA_lid_NorR"/>
</dbReference>
<dbReference type="InterPro" id="IPR010518">
    <property type="entry name" value="FleQ"/>
</dbReference>
<dbReference type="AlphaFoldDB" id="A0AAW3ZF33"/>